<feature type="compositionally biased region" description="Polar residues" evidence="1">
    <location>
        <begin position="108"/>
        <end position="136"/>
    </location>
</feature>
<dbReference type="RefSeq" id="WP_152101311.1">
    <property type="nucleotide sequence ID" value="NZ_AP021861.1"/>
</dbReference>
<evidence type="ECO:0000256" key="1">
    <source>
        <dbReference type="SAM" id="MobiDB-lite"/>
    </source>
</evidence>
<dbReference type="Proteomes" id="UP000326837">
    <property type="component" value="Chromosome"/>
</dbReference>
<reference evidence="4" key="1">
    <citation type="submission" date="2019-10" db="EMBL/GenBank/DDBJ databases">
        <title>Lacipirellula parvula gen. nov., sp. nov., representing a lineage of planctomycetes widespread in freshwater anoxic habitats, and description of the family Lacipirellulaceae.</title>
        <authorList>
            <person name="Dedysh S.N."/>
            <person name="Kulichevskaya I.S."/>
            <person name="Beletsky A.V."/>
            <person name="Rakitin A.L."/>
            <person name="Mardanov A.V."/>
            <person name="Ivanova A.A."/>
            <person name="Saltykova V.X."/>
            <person name="Rijpstra W.I.C."/>
            <person name="Sinninghe Damste J.S."/>
            <person name="Ravin N.V."/>
        </authorList>
    </citation>
    <scope>NUCLEOTIDE SEQUENCE [LARGE SCALE GENOMIC DNA]</scope>
    <source>
        <strain evidence="4">PX69</strain>
    </source>
</reference>
<gene>
    <name evidence="3" type="ORF">PLANPX_5682</name>
</gene>
<evidence type="ECO:0008006" key="5">
    <source>
        <dbReference type="Google" id="ProtNLM"/>
    </source>
</evidence>
<feature type="region of interest" description="Disordered" evidence="1">
    <location>
        <begin position="48"/>
        <end position="74"/>
    </location>
</feature>
<evidence type="ECO:0000256" key="2">
    <source>
        <dbReference type="SAM" id="SignalP"/>
    </source>
</evidence>
<feature type="region of interest" description="Disordered" evidence="1">
    <location>
        <begin position="89"/>
        <end position="136"/>
    </location>
</feature>
<keyword evidence="2" id="KW-0732">Signal</keyword>
<keyword evidence="4" id="KW-1185">Reference proteome</keyword>
<proteinExistence type="predicted"/>
<name>A0A5K7XGT2_9BACT</name>
<evidence type="ECO:0000313" key="4">
    <source>
        <dbReference type="Proteomes" id="UP000326837"/>
    </source>
</evidence>
<sequence>MRFQIALQLALLAALTSLGCGGSGPTLAPVTGKVLLDGKPLATGQVLTQPTAGRGANGSIQSDGTFTLSSGREPGAMVGTHQVAVVAYEGSGSTSPEAPQGKLLVPQRYTSTENSGLTIEVSSGENTPTLELTSAK</sequence>
<dbReference type="PROSITE" id="PS51257">
    <property type="entry name" value="PROKAR_LIPOPROTEIN"/>
    <property type="match status" value="1"/>
</dbReference>
<dbReference type="AlphaFoldDB" id="A0A5K7XGT2"/>
<dbReference type="EMBL" id="AP021861">
    <property type="protein sequence ID" value="BBO36070.1"/>
    <property type="molecule type" value="Genomic_DNA"/>
</dbReference>
<accession>A0A5K7XGT2</accession>
<feature type="signal peptide" evidence="2">
    <location>
        <begin position="1"/>
        <end position="28"/>
    </location>
</feature>
<organism evidence="3 4">
    <name type="scientific">Lacipirellula parvula</name>
    <dbReference type="NCBI Taxonomy" id="2650471"/>
    <lineage>
        <taxon>Bacteria</taxon>
        <taxon>Pseudomonadati</taxon>
        <taxon>Planctomycetota</taxon>
        <taxon>Planctomycetia</taxon>
        <taxon>Pirellulales</taxon>
        <taxon>Lacipirellulaceae</taxon>
        <taxon>Lacipirellula</taxon>
    </lineage>
</organism>
<feature type="compositionally biased region" description="Polar residues" evidence="1">
    <location>
        <begin position="58"/>
        <end position="70"/>
    </location>
</feature>
<dbReference type="KEGG" id="lpav:PLANPX_5682"/>
<protein>
    <recommendedName>
        <fullName evidence="5">Carboxypeptidase regulatory-like domain-containing protein</fullName>
    </recommendedName>
</protein>
<evidence type="ECO:0000313" key="3">
    <source>
        <dbReference type="EMBL" id="BBO36070.1"/>
    </source>
</evidence>
<feature type="chain" id="PRO_5024916220" description="Carboxypeptidase regulatory-like domain-containing protein" evidence="2">
    <location>
        <begin position="29"/>
        <end position="136"/>
    </location>
</feature>